<proteinExistence type="predicted"/>
<dbReference type="Gene3D" id="1.20.120.330">
    <property type="entry name" value="Nucleotidyltransferases domain 2"/>
    <property type="match status" value="1"/>
</dbReference>
<gene>
    <name evidence="1" type="ORF">S01H4_16395</name>
</gene>
<dbReference type="PANTHER" id="PTHR34237:SF1">
    <property type="entry name" value="PAREP8"/>
    <property type="match status" value="1"/>
</dbReference>
<comment type="caution">
    <text evidence="1">The sequence shown here is derived from an EMBL/GenBank/DDBJ whole genome shotgun (WGS) entry which is preliminary data.</text>
</comment>
<name>X0Z8N6_9ZZZZ</name>
<evidence type="ECO:0000313" key="1">
    <source>
        <dbReference type="EMBL" id="GAG54732.1"/>
    </source>
</evidence>
<dbReference type="PANTHER" id="PTHR34237">
    <property type="entry name" value="PAREP8-RELATED"/>
    <property type="match status" value="1"/>
</dbReference>
<accession>X0Z8N6</accession>
<dbReference type="EMBL" id="BART01007190">
    <property type="protein sequence ID" value="GAG54732.1"/>
    <property type="molecule type" value="Genomic_DNA"/>
</dbReference>
<dbReference type="AlphaFoldDB" id="X0Z8N6"/>
<dbReference type="InterPro" id="IPR010268">
    <property type="entry name" value="PaREP1"/>
</dbReference>
<sequence>MHRFITTLSKETEDSELLRYFSLAGTLHQNFYENWLTPEMVVDYAEAVKSLVEKLKRLAR</sequence>
<evidence type="ECO:0008006" key="2">
    <source>
        <dbReference type="Google" id="ProtNLM"/>
    </source>
</evidence>
<reference evidence="1" key="1">
    <citation type="journal article" date="2014" name="Front. Microbiol.">
        <title>High frequency of phylogenetically diverse reductive dehalogenase-homologous genes in deep subseafloor sedimentary metagenomes.</title>
        <authorList>
            <person name="Kawai M."/>
            <person name="Futagami T."/>
            <person name="Toyoda A."/>
            <person name="Takaki Y."/>
            <person name="Nishi S."/>
            <person name="Hori S."/>
            <person name="Arai W."/>
            <person name="Tsubouchi T."/>
            <person name="Morono Y."/>
            <person name="Uchiyama I."/>
            <person name="Ito T."/>
            <person name="Fujiyama A."/>
            <person name="Inagaki F."/>
            <person name="Takami H."/>
        </authorList>
    </citation>
    <scope>NUCLEOTIDE SEQUENCE</scope>
    <source>
        <strain evidence="1">Expedition CK06-06</strain>
    </source>
</reference>
<dbReference type="Pfam" id="PF05942">
    <property type="entry name" value="PaREP1"/>
    <property type="match status" value="1"/>
</dbReference>
<protein>
    <recommendedName>
        <fullName evidence="2">HEPN domain-containing protein</fullName>
    </recommendedName>
</protein>
<organism evidence="1">
    <name type="scientific">marine sediment metagenome</name>
    <dbReference type="NCBI Taxonomy" id="412755"/>
    <lineage>
        <taxon>unclassified sequences</taxon>
        <taxon>metagenomes</taxon>
        <taxon>ecological metagenomes</taxon>
    </lineage>
</organism>